<keyword evidence="3" id="KW-1185">Reference proteome</keyword>
<sequence length="176" mass="20300">MVVECFRREMTLVREINQQSPERRSEEKRRRREVNGDPGLRNPEFVIYLQPLPDTERSTFEYEKVFFGASFIPCDLYLCIISVHAVGRRELNYHQLCTYLHKSTTFLESESRDLVQSNGEPRFPTHVQQILAISNDQLDKLAEMADGIMAVAGPTSSIHVIDAEIQGLKIMLMEIL</sequence>
<dbReference type="EMBL" id="BMAW01047358">
    <property type="protein sequence ID" value="GFS60322.1"/>
    <property type="molecule type" value="Genomic_DNA"/>
</dbReference>
<accession>A0A8X6IU78</accession>
<feature type="region of interest" description="Disordered" evidence="1">
    <location>
        <begin position="17"/>
        <end position="38"/>
    </location>
</feature>
<evidence type="ECO:0000313" key="3">
    <source>
        <dbReference type="Proteomes" id="UP000887013"/>
    </source>
</evidence>
<dbReference type="Proteomes" id="UP000887013">
    <property type="component" value="Unassembled WGS sequence"/>
</dbReference>
<evidence type="ECO:0000313" key="2">
    <source>
        <dbReference type="EMBL" id="GFS60322.1"/>
    </source>
</evidence>
<gene>
    <name evidence="2" type="ORF">NPIL_674811</name>
</gene>
<name>A0A8X6IU78_NEPPI</name>
<dbReference type="OrthoDB" id="6436410at2759"/>
<comment type="caution">
    <text evidence="2">The sequence shown here is derived from an EMBL/GenBank/DDBJ whole genome shotgun (WGS) entry which is preliminary data.</text>
</comment>
<protein>
    <submittedName>
        <fullName evidence="2">Uncharacterized protein</fullName>
    </submittedName>
</protein>
<dbReference type="AlphaFoldDB" id="A0A8X6IU78"/>
<organism evidence="2 3">
    <name type="scientific">Nephila pilipes</name>
    <name type="common">Giant wood spider</name>
    <name type="synonym">Nephila maculata</name>
    <dbReference type="NCBI Taxonomy" id="299642"/>
    <lineage>
        <taxon>Eukaryota</taxon>
        <taxon>Metazoa</taxon>
        <taxon>Ecdysozoa</taxon>
        <taxon>Arthropoda</taxon>
        <taxon>Chelicerata</taxon>
        <taxon>Arachnida</taxon>
        <taxon>Araneae</taxon>
        <taxon>Araneomorphae</taxon>
        <taxon>Entelegynae</taxon>
        <taxon>Araneoidea</taxon>
        <taxon>Nephilidae</taxon>
        <taxon>Nephila</taxon>
    </lineage>
</organism>
<reference evidence="2" key="1">
    <citation type="submission" date="2020-08" db="EMBL/GenBank/DDBJ databases">
        <title>Multicomponent nature underlies the extraordinary mechanical properties of spider dragline silk.</title>
        <authorList>
            <person name="Kono N."/>
            <person name="Nakamura H."/>
            <person name="Mori M."/>
            <person name="Yoshida Y."/>
            <person name="Ohtoshi R."/>
            <person name="Malay A.D."/>
            <person name="Moran D.A.P."/>
            <person name="Tomita M."/>
            <person name="Numata K."/>
            <person name="Arakawa K."/>
        </authorList>
    </citation>
    <scope>NUCLEOTIDE SEQUENCE</scope>
</reference>
<proteinExistence type="predicted"/>
<evidence type="ECO:0000256" key="1">
    <source>
        <dbReference type="SAM" id="MobiDB-lite"/>
    </source>
</evidence>